<evidence type="ECO:0000256" key="7">
    <source>
        <dbReference type="SAM" id="Phobius"/>
    </source>
</evidence>
<feature type="transmembrane region" description="Helical" evidence="7">
    <location>
        <begin position="265"/>
        <end position="290"/>
    </location>
</feature>
<feature type="transmembrane region" description="Helical" evidence="7">
    <location>
        <begin position="302"/>
        <end position="323"/>
    </location>
</feature>
<dbReference type="SUPFAM" id="SSF103473">
    <property type="entry name" value="MFS general substrate transporter"/>
    <property type="match status" value="1"/>
</dbReference>
<dbReference type="BioCyc" id="SCAR396513:SCA_RS12270-MONOMER"/>
<dbReference type="Pfam" id="PF07690">
    <property type="entry name" value="MFS_1"/>
    <property type="match status" value="1"/>
</dbReference>
<feature type="transmembrane region" description="Helical" evidence="7">
    <location>
        <begin position="330"/>
        <end position="349"/>
    </location>
</feature>
<sequence length="466" mass="50997">MAQLEKRDKTLLIAILMVGSFVAILNQTLMTTALPSIMKQMHLTSSTVQWLTSIFMLVNGIMIPITAYLTQRFTTRTLYFSALTFFIIGSIICVATDQFNVILFGRAVQAMGAGILMPLMQTVLFLVYPADKRGQAMGMFGLVVGFAPAIGPTLSGWVVSQYSWKVIFYILLVVTIIDLLFALKYVKNVTDVTKPKLNVMSVTLSSLGFAALLFGFSEAGNLGWTNPLVYSMIIAGVIILTFFILKQLRMKEPFLNVRVFSYKSFTMNMILVCIVFISFIGSQTVLSFYMQDLHHFSPLKSGLALMPGGIITGILSPITGRIFDKYGGKFLSIAGLAIVVMTSFAFTQIDAHTSFTYITIFFAISLAANAMVFNPLTTAALNNLPRKLVPHGTSMNNTMRQVGAAMGSAMLVTVMNTAILNPHQYGIDGLVHGVRVAYIVICVIAVVGLLLAIFNPTSKKGYTEKS</sequence>
<dbReference type="GO" id="GO:0005886">
    <property type="term" value="C:plasma membrane"/>
    <property type="evidence" value="ECO:0007669"/>
    <property type="project" value="UniProtKB-SubCell"/>
</dbReference>
<dbReference type="NCBIfam" id="TIGR00711">
    <property type="entry name" value="efflux_EmrB"/>
    <property type="match status" value="1"/>
</dbReference>
<dbReference type="GeneID" id="93794883"/>
<feature type="domain" description="Major facilitator superfamily (MFS) profile" evidence="8">
    <location>
        <begin position="12"/>
        <end position="460"/>
    </location>
</feature>
<feature type="transmembrane region" description="Helical" evidence="7">
    <location>
        <begin position="12"/>
        <end position="30"/>
    </location>
</feature>
<reference evidence="9 10" key="1">
    <citation type="journal article" date="2009" name="Appl. Environ. Microbiol.">
        <title>Genome analysis of the meat starter culture bacterium Staphylococcus carnosus TM300.</title>
        <authorList>
            <person name="Rosenstein R."/>
            <person name="Nerz C."/>
            <person name="Biswas L."/>
            <person name="Resch A."/>
            <person name="Raddatz G."/>
            <person name="Schuster S.C."/>
            <person name="Goetz F."/>
        </authorList>
    </citation>
    <scope>NUCLEOTIDE SEQUENCE [LARGE SCALE GENOMIC DNA]</scope>
    <source>
        <strain evidence="9 10">TM300</strain>
    </source>
</reference>
<evidence type="ECO:0000256" key="5">
    <source>
        <dbReference type="ARBA" id="ARBA00022989"/>
    </source>
</evidence>
<feature type="transmembrane region" description="Helical" evidence="7">
    <location>
        <begin position="197"/>
        <end position="216"/>
    </location>
</feature>
<dbReference type="InterPro" id="IPR020846">
    <property type="entry name" value="MFS_dom"/>
</dbReference>
<feature type="transmembrane region" description="Helical" evidence="7">
    <location>
        <begin position="50"/>
        <end position="70"/>
    </location>
</feature>
<keyword evidence="2" id="KW-0813">Transport</keyword>
<dbReference type="InterPro" id="IPR036259">
    <property type="entry name" value="MFS_trans_sf"/>
</dbReference>
<dbReference type="PRINTS" id="PR01036">
    <property type="entry name" value="TCRTETB"/>
</dbReference>
<keyword evidence="3" id="KW-1003">Cell membrane</keyword>
<evidence type="ECO:0000313" key="9">
    <source>
        <dbReference type="EMBL" id="CAL29346.1"/>
    </source>
</evidence>
<feature type="transmembrane region" description="Helical" evidence="7">
    <location>
        <begin position="228"/>
        <end position="245"/>
    </location>
</feature>
<dbReference type="RefSeq" id="WP_015901681.1">
    <property type="nucleotide sequence ID" value="NC_012121.1"/>
</dbReference>
<dbReference type="InterPro" id="IPR011701">
    <property type="entry name" value="MFS"/>
</dbReference>
<dbReference type="PROSITE" id="PS50850">
    <property type="entry name" value="MFS"/>
    <property type="match status" value="1"/>
</dbReference>
<evidence type="ECO:0000256" key="1">
    <source>
        <dbReference type="ARBA" id="ARBA00004651"/>
    </source>
</evidence>
<keyword evidence="10" id="KW-1185">Reference proteome</keyword>
<evidence type="ECO:0000256" key="6">
    <source>
        <dbReference type="ARBA" id="ARBA00023136"/>
    </source>
</evidence>
<feature type="transmembrane region" description="Helical" evidence="7">
    <location>
        <begin position="140"/>
        <end position="160"/>
    </location>
</feature>
<dbReference type="Proteomes" id="UP000000444">
    <property type="component" value="Chromosome"/>
</dbReference>
<dbReference type="CDD" id="cd17503">
    <property type="entry name" value="MFS_LmrB_MDR_like"/>
    <property type="match status" value="1"/>
</dbReference>
<keyword evidence="6 7" id="KW-0472">Membrane</keyword>
<feature type="transmembrane region" description="Helical" evidence="7">
    <location>
        <begin position="77"/>
        <end position="95"/>
    </location>
</feature>
<protein>
    <recommendedName>
        <fullName evidence="8">Major facilitator superfamily (MFS) profile domain-containing protein</fullName>
    </recommendedName>
</protein>
<dbReference type="PANTHER" id="PTHR42718:SF24">
    <property type="entry name" value="MAJOR FACILITATOR SUPERFAMILY (MFS) PROFILE DOMAIN-CONTAINING PROTEIN"/>
    <property type="match status" value="1"/>
</dbReference>
<dbReference type="GO" id="GO:0022857">
    <property type="term" value="F:transmembrane transporter activity"/>
    <property type="evidence" value="ECO:0007669"/>
    <property type="project" value="InterPro"/>
</dbReference>
<evidence type="ECO:0000256" key="3">
    <source>
        <dbReference type="ARBA" id="ARBA00022475"/>
    </source>
</evidence>
<comment type="subcellular location">
    <subcellularLocation>
        <location evidence="1">Cell membrane</location>
        <topology evidence="1">Multi-pass membrane protein</topology>
    </subcellularLocation>
</comment>
<feature type="transmembrane region" description="Helical" evidence="7">
    <location>
        <begin position="107"/>
        <end position="128"/>
    </location>
</feature>
<dbReference type="InterPro" id="IPR004638">
    <property type="entry name" value="EmrB-like"/>
</dbReference>
<dbReference type="PANTHER" id="PTHR42718">
    <property type="entry name" value="MAJOR FACILITATOR SUPERFAMILY MULTIDRUG TRANSPORTER MFSC"/>
    <property type="match status" value="1"/>
</dbReference>
<gene>
    <name evidence="9" type="ordered locus">Sca_2443</name>
</gene>
<dbReference type="Gene3D" id="1.20.1720.10">
    <property type="entry name" value="Multidrug resistance protein D"/>
    <property type="match status" value="1"/>
</dbReference>
<feature type="transmembrane region" description="Helical" evidence="7">
    <location>
        <begin position="432"/>
        <end position="454"/>
    </location>
</feature>
<evidence type="ECO:0000259" key="8">
    <source>
        <dbReference type="PROSITE" id="PS50850"/>
    </source>
</evidence>
<keyword evidence="4 7" id="KW-0812">Transmembrane</keyword>
<dbReference type="HOGENOM" id="CLU_000960_28_0_9"/>
<proteinExistence type="predicted"/>
<evidence type="ECO:0000256" key="2">
    <source>
        <dbReference type="ARBA" id="ARBA00022448"/>
    </source>
</evidence>
<feature type="transmembrane region" description="Helical" evidence="7">
    <location>
        <begin position="166"/>
        <end position="185"/>
    </location>
</feature>
<dbReference type="EMBL" id="AM295250">
    <property type="protein sequence ID" value="CAL29346.1"/>
    <property type="molecule type" value="Genomic_DNA"/>
</dbReference>
<dbReference type="AlphaFoldDB" id="B9DPY8"/>
<dbReference type="eggNOG" id="COG2814">
    <property type="taxonomic scope" value="Bacteria"/>
</dbReference>
<dbReference type="KEGG" id="sca:SCA_2443"/>
<feature type="transmembrane region" description="Helical" evidence="7">
    <location>
        <begin position="402"/>
        <end position="420"/>
    </location>
</feature>
<accession>B9DPY8</accession>
<organism evidence="9 10">
    <name type="scientific">Staphylococcus carnosus (strain TM300)</name>
    <dbReference type="NCBI Taxonomy" id="396513"/>
    <lineage>
        <taxon>Bacteria</taxon>
        <taxon>Bacillati</taxon>
        <taxon>Bacillota</taxon>
        <taxon>Bacilli</taxon>
        <taxon>Bacillales</taxon>
        <taxon>Staphylococcaceae</taxon>
        <taxon>Staphylococcus</taxon>
    </lineage>
</organism>
<feature type="transmembrane region" description="Helical" evidence="7">
    <location>
        <begin position="355"/>
        <end position="381"/>
    </location>
</feature>
<dbReference type="Gene3D" id="1.20.1250.20">
    <property type="entry name" value="MFS general substrate transporter like domains"/>
    <property type="match status" value="1"/>
</dbReference>
<evidence type="ECO:0000256" key="4">
    <source>
        <dbReference type="ARBA" id="ARBA00022692"/>
    </source>
</evidence>
<name>B9DPY8_STACT</name>
<keyword evidence="5 7" id="KW-1133">Transmembrane helix</keyword>
<evidence type="ECO:0000313" key="10">
    <source>
        <dbReference type="Proteomes" id="UP000000444"/>
    </source>
</evidence>